<gene>
    <name evidence="1" type="ORF">S06H3_33077</name>
</gene>
<name>X1LKG2_9ZZZZ</name>
<sequence>MMSWLKTKANDLLTEYGLYAADALNARNELYTAGDNIAAENWDAAKDALYAAADDWGRAVGHIAGAPPWGYGCSYQLRDIFYWLEDNWPTNGDDYVLTATKICEAWAKDEFHDRALTIAFIDRMRQLIWDEPFYVAWAARPKV</sequence>
<protein>
    <submittedName>
        <fullName evidence="1">Uncharacterized protein</fullName>
    </submittedName>
</protein>
<organism evidence="1">
    <name type="scientific">marine sediment metagenome</name>
    <dbReference type="NCBI Taxonomy" id="412755"/>
    <lineage>
        <taxon>unclassified sequences</taxon>
        <taxon>metagenomes</taxon>
        <taxon>ecological metagenomes</taxon>
    </lineage>
</organism>
<proteinExistence type="predicted"/>
<comment type="caution">
    <text evidence="1">The sequence shown here is derived from an EMBL/GenBank/DDBJ whole genome shotgun (WGS) entry which is preliminary data.</text>
</comment>
<accession>X1LKG2</accession>
<reference evidence="1" key="1">
    <citation type="journal article" date="2014" name="Front. Microbiol.">
        <title>High frequency of phylogenetically diverse reductive dehalogenase-homologous genes in deep subseafloor sedimentary metagenomes.</title>
        <authorList>
            <person name="Kawai M."/>
            <person name="Futagami T."/>
            <person name="Toyoda A."/>
            <person name="Takaki Y."/>
            <person name="Nishi S."/>
            <person name="Hori S."/>
            <person name="Arai W."/>
            <person name="Tsubouchi T."/>
            <person name="Morono Y."/>
            <person name="Uchiyama I."/>
            <person name="Ito T."/>
            <person name="Fujiyama A."/>
            <person name="Inagaki F."/>
            <person name="Takami H."/>
        </authorList>
    </citation>
    <scope>NUCLEOTIDE SEQUENCE</scope>
    <source>
        <strain evidence="1">Expedition CK06-06</strain>
    </source>
</reference>
<dbReference type="AlphaFoldDB" id="X1LKG2"/>
<evidence type="ECO:0000313" key="1">
    <source>
        <dbReference type="EMBL" id="GAI19558.1"/>
    </source>
</evidence>
<dbReference type="EMBL" id="BARV01019719">
    <property type="protein sequence ID" value="GAI19558.1"/>
    <property type="molecule type" value="Genomic_DNA"/>
</dbReference>